<feature type="transmembrane region" description="Helical" evidence="2">
    <location>
        <begin position="145"/>
        <end position="168"/>
    </location>
</feature>
<dbReference type="VEuPathDB" id="TriTrypDB:BCY84_05039"/>
<evidence type="ECO:0000256" key="1">
    <source>
        <dbReference type="SAM" id="MobiDB-lite"/>
    </source>
</evidence>
<organism evidence="3 4">
    <name type="scientific">Trypanosoma cruzi</name>
    <dbReference type="NCBI Taxonomy" id="5693"/>
    <lineage>
        <taxon>Eukaryota</taxon>
        <taxon>Discoba</taxon>
        <taxon>Euglenozoa</taxon>
        <taxon>Kinetoplastea</taxon>
        <taxon>Metakinetoplastina</taxon>
        <taxon>Trypanosomatida</taxon>
        <taxon>Trypanosomatidae</taxon>
        <taxon>Trypanosoma</taxon>
        <taxon>Schizotrypanum</taxon>
    </lineage>
</organism>
<dbReference type="AlphaFoldDB" id="A0A2V2VCG0"/>
<protein>
    <submittedName>
        <fullName evidence="3">Uncharacterized protein</fullName>
    </submittedName>
</protein>
<proteinExistence type="predicted"/>
<dbReference type="VEuPathDB" id="TriTrypDB:TcCL_NonESM05522"/>
<dbReference type="VEuPathDB" id="TriTrypDB:TcG_05537"/>
<sequence length="744" mass="81943">MRSNGAGHLGNDTFMAVIRDDTDNMFLVTKKLVEEPVTLYPLPRRVRFNPRSDIASMDADMSSEAPPFTRMKKRDAAAPHSQLDSPQEEVRCSFHTSTDGKLVAVISTGRLNHYLIDVLSARVCEFKTTAVVTGVAWHPTSPRRLMLLLATGTLLLLFAGTAVLGVVFQDQQKVHLSEVVLDYKYYIFNGDNVAPTDQLEDLRGRKRESLMSKTTPKAVEYKAAALIKNREASLPAVTRSNSSSSSSESAAQASKISFEDDNGEEQKEEQWKEEDNIRGKDVITDNETVTETPADAALAMEGDKDRSSLIGMCVVPPSLSLPVMLLVLNRGGDVFSIKIDERGVPTALVKEFDGCVETLVGGGKEHQQHRGTASSPCVHYLLRGGISGVGYTEDPLAIGTTLLDEDVGRHVVFVIYSSGVLRGGWFSEPDLLCRDLMRRQMDFTIHLDAAFSPSLSLPCFPSVAHFVGVHSCRNATLIRYNESAYLCVWPTWSRKAAGWVYREEDQEGCLRVPVASQSAVMPEPVVLRLPYNVNGKSVAVGANDILIFPETTAAVPLEGNACPRLKAVIAKIANLLLAAIYARSEKYNLTFDTVTTVSNEKKNKKKQSPERECLERLLELTAESYRRWLCGYPHEAKDSITVELAKGVQAAHGDLLARQNALEKREEELTTRVQRLLQKQKELSKGIVHSQGIIRDAVLHRCGVDALYGANDALGKTHKLLNELESLAAVRGKVKRKAEASLLV</sequence>
<dbReference type="Proteomes" id="UP000246121">
    <property type="component" value="Unassembled WGS sequence"/>
</dbReference>
<evidence type="ECO:0000256" key="2">
    <source>
        <dbReference type="SAM" id="Phobius"/>
    </source>
</evidence>
<dbReference type="VEuPathDB" id="TriTrypDB:TCDM_07245"/>
<gene>
    <name evidence="3" type="ORF">C4B63_32g247</name>
</gene>
<comment type="caution">
    <text evidence="3">The sequence shown here is derived from an EMBL/GenBank/DDBJ whole genome shotgun (WGS) entry which is preliminary data.</text>
</comment>
<dbReference type="VEuPathDB" id="TriTrypDB:TcYC6_0083620"/>
<dbReference type="VEuPathDB" id="TriTrypDB:TcCLB.511903.200"/>
<keyword evidence="2" id="KW-0812">Transmembrane</keyword>
<keyword evidence="2" id="KW-0472">Membrane</keyword>
<feature type="region of interest" description="Disordered" evidence="1">
    <location>
        <begin position="236"/>
        <end position="301"/>
    </location>
</feature>
<evidence type="ECO:0000313" key="3">
    <source>
        <dbReference type="EMBL" id="PWU93292.1"/>
    </source>
</evidence>
<feature type="compositionally biased region" description="Basic and acidic residues" evidence="1">
    <location>
        <begin position="264"/>
        <end position="283"/>
    </location>
</feature>
<dbReference type="VEuPathDB" id="TriTrypDB:C4B63_32g247"/>
<accession>A0A2V2VCG0</accession>
<dbReference type="VEuPathDB" id="TriTrypDB:TcCLB.503885.10"/>
<dbReference type="VEuPathDB" id="TriTrypDB:TcBrA4_0010710"/>
<keyword evidence="2" id="KW-1133">Transmembrane helix</keyword>
<evidence type="ECO:0000313" key="4">
    <source>
        <dbReference type="Proteomes" id="UP000246121"/>
    </source>
</evidence>
<dbReference type="EMBL" id="PRFA01000032">
    <property type="protein sequence ID" value="PWU93292.1"/>
    <property type="molecule type" value="Genomic_DNA"/>
</dbReference>
<dbReference type="VEuPathDB" id="TriTrypDB:ECC02_004148"/>
<feature type="compositionally biased region" description="Low complexity" evidence="1">
    <location>
        <begin position="240"/>
        <end position="256"/>
    </location>
</feature>
<dbReference type="VEuPathDB" id="TriTrypDB:C3747_42g198"/>
<feature type="region of interest" description="Disordered" evidence="1">
    <location>
        <begin position="59"/>
        <end position="88"/>
    </location>
</feature>
<dbReference type="VEuPathDB" id="TriTrypDB:Tc_MARK_169"/>
<dbReference type="VEuPathDB" id="TriTrypDB:TcCLB.450155.9"/>
<dbReference type="VEuPathDB" id="TriTrypDB:TCSYLVIO_001307"/>
<reference evidence="3 4" key="1">
    <citation type="journal article" date="2018" name="Microb. Genom.">
        <title>Expanding an expanded genome: long-read sequencing of Trypanosoma cruzi.</title>
        <authorList>
            <person name="Berna L."/>
            <person name="Rodriguez M."/>
            <person name="Chiribao M.L."/>
            <person name="Parodi-Talice A."/>
            <person name="Pita S."/>
            <person name="Rijo G."/>
            <person name="Alvarez-Valin F."/>
            <person name="Robello C."/>
        </authorList>
    </citation>
    <scope>NUCLEOTIDE SEQUENCE [LARGE SCALE GENOMIC DNA]</scope>
    <source>
        <strain evidence="3 4">Dm28c</strain>
    </source>
</reference>
<name>A0A2V2VCG0_TRYCR</name>